<keyword evidence="3" id="KW-1185">Reference proteome</keyword>
<gene>
    <name evidence="2" type="ORF">BCR43DRAFT_483207</name>
</gene>
<dbReference type="STRING" id="13706.A0A1X2HV04"/>
<organism evidence="2 3">
    <name type="scientific">Syncephalastrum racemosum</name>
    <name type="common">Filamentous fungus</name>
    <dbReference type="NCBI Taxonomy" id="13706"/>
    <lineage>
        <taxon>Eukaryota</taxon>
        <taxon>Fungi</taxon>
        <taxon>Fungi incertae sedis</taxon>
        <taxon>Mucoromycota</taxon>
        <taxon>Mucoromycotina</taxon>
        <taxon>Mucoromycetes</taxon>
        <taxon>Mucorales</taxon>
        <taxon>Syncephalastraceae</taxon>
        <taxon>Syncephalastrum</taxon>
    </lineage>
</organism>
<sequence length="191" mass="21413">MNLSRPATPLWTSLSDITSPSLVPVECENFDGLVTTVTNDLNVGQQQPKEINAIATGIARTIPSPTIPPPTISLSHQPSPCTSFHELDAWTLQSAAAALRTSRKQRQRAEESRRRGAESAHRSRLRRAARMAGLERRARELQANNRTLHLRLAVLESQRDAVARKEREDQEHVYRLERQLAELQRALQASS</sequence>
<reference evidence="2 3" key="1">
    <citation type="submission" date="2016-07" db="EMBL/GenBank/DDBJ databases">
        <title>Pervasive Adenine N6-methylation of Active Genes in Fungi.</title>
        <authorList>
            <consortium name="DOE Joint Genome Institute"/>
            <person name="Mondo S.J."/>
            <person name="Dannebaum R.O."/>
            <person name="Kuo R.C."/>
            <person name="Labutti K."/>
            <person name="Haridas S."/>
            <person name="Kuo A."/>
            <person name="Salamov A."/>
            <person name="Ahrendt S.R."/>
            <person name="Lipzen A."/>
            <person name="Sullivan W."/>
            <person name="Andreopoulos W.B."/>
            <person name="Clum A."/>
            <person name="Lindquist E."/>
            <person name="Daum C."/>
            <person name="Ramamoorthy G.K."/>
            <person name="Gryganskyi A."/>
            <person name="Culley D."/>
            <person name="Magnuson J.K."/>
            <person name="James T.Y."/>
            <person name="O'Malley M.A."/>
            <person name="Stajich J.E."/>
            <person name="Spatafora J.W."/>
            <person name="Visel A."/>
            <person name="Grigoriev I.V."/>
        </authorList>
    </citation>
    <scope>NUCLEOTIDE SEQUENCE [LARGE SCALE GENOMIC DNA]</scope>
    <source>
        <strain evidence="2 3">NRRL 2496</strain>
    </source>
</reference>
<comment type="caution">
    <text evidence="2">The sequence shown here is derived from an EMBL/GenBank/DDBJ whole genome shotgun (WGS) entry which is preliminary data.</text>
</comment>
<feature type="compositionally biased region" description="Basic and acidic residues" evidence="1">
    <location>
        <begin position="107"/>
        <end position="121"/>
    </location>
</feature>
<proteinExistence type="predicted"/>
<name>A0A1X2HV04_SYNRA</name>
<accession>A0A1X2HV04</accession>
<protein>
    <recommendedName>
        <fullName evidence="4">BZIP domain-containing protein</fullName>
    </recommendedName>
</protein>
<dbReference type="EMBL" id="MCGN01000001">
    <property type="protein sequence ID" value="ORZ03361.1"/>
    <property type="molecule type" value="Genomic_DNA"/>
</dbReference>
<evidence type="ECO:0000313" key="3">
    <source>
        <dbReference type="Proteomes" id="UP000242180"/>
    </source>
</evidence>
<evidence type="ECO:0000256" key="1">
    <source>
        <dbReference type="SAM" id="MobiDB-lite"/>
    </source>
</evidence>
<dbReference type="Proteomes" id="UP000242180">
    <property type="component" value="Unassembled WGS sequence"/>
</dbReference>
<feature type="non-terminal residue" evidence="2">
    <location>
        <position position="1"/>
    </location>
</feature>
<evidence type="ECO:0008006" key="4">
    <source>
        <dbReference type="Google" id="ProtNLM"/>
    </source>
</evidence>
<feature type="region of interest" description="Disordered" evidence="1">
    <location>
        <begin position="98"/>
        <end position="126"/>
    </location>
</feature>
<evidence type="ECO:0000313" key="2">
    <source>
        <dbReference type="EMBL" id="ORZ03361.1"/>
    </source>
</evidence>
<dbReference type="InParanoid" id="A0A1X2HV04"/>
<dbReference type="AlphaFoldDB" id="A0A1X2HV04"/>